<keyword evidence="3" id="KW-1185">Reference proteome</keyword>
<dbReference type="EMBL" id="JACCBG010000001">
    <property type="protein sequence ID" value="NYD41189.1"/>
    <property type="molecule type" value="Genomic_DNA"/>
</dbReference>
<dbReference type="SUPFAM" id="SSF52402">
    <property type="entry name" value="Adenine nucleotide alpha hydrolases-like"/>
    <property type="match status" value="1"/>
</dbReference>
<feature type="domain" description="UspA" evidence="1">
    <location>
        <begin position="11"/>
        <end position="137"/>
    </location>
</feature>
<dbReference type="InterPro" id="IPR014729">
    <property type="entry name" value="Rossmann-like_a/b/a_fold"/>
</dbReference>
<name>A0A7Y9E513_9ACTN</name>
<dbReference type="Pfam" id="PF00582">
    <property type="entry name" value="Usp"/>
    <property type="match status" value="1"/>
</dbReference>
<reference evidence="2 3" key="1">
    <citation type="submission" date="2020-07" db="EMBL/GenBank/DDBJ databases">
        <title>Sequencing the genomes of 1000 actinobacteria strains.</title>
        <authorList>
            <person name="Klenk H.-P."/>
        </authorList>
    </citation>
    <scope>NUCLEOTIDE SEQUENCE [LARGE SCALE GENOMIC DNA]</scope>
    <source>
        <strain evidence="2 3">DSM 21350</strain>
    </source>
</reference>
<dbReference type="AlphaFoldDB" id="A0A7Y9E513"/>
<organism evidence="2 3">
    <name type="scientific">Nocardioides panaciterrulae</name>
    <dbReference type="NCBI Taxonomy" id="661492"/>
    <lineage>
        <taxon>Bacteria</taxon>
        <taxon>Bacillati</taxon>
        <taxon>Actinomycetota</taxon>
        <taxon>Actinomycetes</taxon>
        <taxon>Propionibacteriales</taxon>
        <taxon>Nocardioidaceae</taxon>
        <taxon>Nocardioides</taxon>
    </lineage>
</organism>
<evidence type="ECO:0000259" key="1">
    <source>
        <dbReference type="Pfam" id="PF00582"/>
    </source>
</evidence>
<dbReference type="InterPro" id="IPR006016">
    <property type="entry name" value="UspA"/>
</dbReference>
<sequence length="153" mass="16441">MTRSRAVGSDVVVGVDGSPDSLRALRWAVEVAASRGWSVEVVTAWPHDAPVFLHDVPGHYSDARERARSAQQRVVGEVTSGRAAPPRMSLTLENARPERLLAERSHDSRLLVLGATGRHGLADRCRERGTCPVAVVREAGEPEVLPALAPARG</sequence>
<gene>
    <name evidence="2" type="ORF">BJZ21_001272</name>
</gene>
<comment type="caution">
    <text evidence="2">The sequence shown here is derived from an EMBL/GenBank/DDBJ whole genome shotgun (WGS) entry which is preliminary data.</text>
</comment>
<protein>
    <submittedName>
        <fullName evidence="2">Nucleotide-binding universal stress UspA family protein</fullName>
    </submittedName>
</protein>
<dbReference type="Proteomes" id="UP000535511">
    <property type="component" value="Unassembled WGS sequence"/>
</dbReference>
<dbReference type="Gene3D" id="3.40.50.620">
    <property type="entry name" value="HUPs"/>
    <property type="match status" value="1"/>
</dbReference>
<dbReference type="RefSeq" id="WP_179662965.1">
    <property type="nucleotide sequence ID" value="NZ_JACCBG010000001.1"/>
</dbReference>
<evidence type="ECO:0000313" key="3">
    <source>
        <dbReference type="Proteomes" id="UP000535511"/>
    </source>
</evidence>
<evidence type="ECO:0000313" key="2">
    <source>
        <dbReference type="EMBL" id="NYD41189.1"/>
    </source>
</evidence>
<proteinExistence type="predicted"/>
<accession>A0A7Y9E513</accession>